<accession>A0A9P7ZTJ1</accession>
<dbReference type="PANTHER" id="PTHR37783:SF1">
    <property type="entry name" value="MEMBRANE PROTEIN, PUTATIVE (AFU_ORTHOLOGUE AFUA_1G04315)-RELATED"/>
    <property type="match status" value="1"/>
</dbReference>
<organism evidence="3 4">
    <name type="scientific">Emericellopsis atlantica</name>
    <dbReference type="NCBI Taxonomy" id="2614577"/>
    <lineage>
        <taxon>Eukaryota</taxon>
        <taxon>Fungi</taxon>
        <taxon>Dikarya</taxon>
        <taxon>Ascomycota</taxon>
        <taxon>Pezizomycotina</taxon>
        <taxon>Sordariomycetes</taxon>
        <taxon>Hypocreomycetidae</taxon>
        <taxon>Hypocreales</taxon>
        <taxon>Bionectriaceae</taxon>
        <taxon>Emericellopsis</taxon>
    </lineage>
</organism>
<comment type="caution">
    <text evidence="3">The sequence shown here is derived from an EMBL/GenBank/DDBJ whole genome shotgun (WGS) entry which is preliminary data.</text>
</comment>
<keyword evidence="1" id="KW-0472">Membrane</keyword>
<feature type="transmembrane region" description="Helical" evidence="1">
    <location>
        <begin position="104"/>
        <end position="123"/>
    </location>
</feature>
<dbReference type="PANTHER" id="PTHR37783">
    <property type="entry name" value="MEMBRANE PROTEIN, PUTATIVE (AFU_ORTHOLOGUE AFUA_1G04315)-RELATED"/>
    <property type="match status" value="1"/>
</dbReference>
<dbReference type="AlphaFoldDB" id="A0A9P7ZTJ1"/>
<keyword evidence="1" id="KW-0812">Transmembrane</keyword>
<gene>
    <name evidence="3" type="ORF">F5Z01DRAFT_393435</name>
</gene>
<sequence>MSDKPSRQASIITHVNKDHQDSLRRYLQHFLAIHPVDDGPELTDVSFDRLLIRNGDNEHAVPFTPPLTSWSEIRGRFVAMDNEAKEALGEENGIVIREYTPPEGFGIVVFSGVAFYFACYTFLDTITQPASTSYALIQAYYPGGVDWFRWLVKAIFWPVVALHTGEAIGFDLTRLTPHGVRRGSGLWLAWVANCWIEGYTAWKRIDKLIERKKAEQAKKR</sequence>
<dbReference type="RefSeq" id="XP_046121431.1">
    <property type="nucleotide sequence ID" value="XM_046259490.1"/>
</dbReference>
<dbReference type="Pfam" id="PF10615">
    <property type="entry name" value="DUF2470"/>
    <property type="match status" value="1"/>
</dbReference>
<evidence type="ECO:0000256" key="1">
    <source>
        <dbReference type="SAM" id="Phobius"/>
    </source>
</evidence>
<dbReference type="Proteomes" id="UP000887229">
    <property type="component" value="Unassembled WGS sequence"/>
</dbReference>
<reference evidence="3" key="1">
    <citation type="journal article" date="2021" name="IMA Fungus">
        <title>Genomic characterization of three marine fungi, including Emericellopsis atlantica sp. nov. with signatures of a generalist lifestyle and marine biomass degradation.</title>
        <authorList>
            <person name="Hagestad O.C."/>
            <person name="Hou L."/>
            <person name="Andersen J.H."/>
            <person name="Hansen E.H."/>
            <person name="Altermark B."/>
            <person name="Li C."/>
            <person name="Kuhnert E."/>
            <person name="Cox R.J."/>
            <person name="Crous P.W."/>
            <person name="Spatafora J.W."/>
            <person name="Lail K."/>
            <person name="Amirebrahimi M."/>
            <person name="Lipzen A."/>
            <person name="Pangilinan J."/>
            <person name="Andreopoulos W."/>
            <person name="Hayes R.D."/>
            <person name="Ng V."/>
            <person name="Grigoriev I.V."/>
            <person name="Jackson S.A."/>
            <person name="Sutton T.D.S."/>
            <person name="Dobson A.D.W."/>
            <person name="Rama T."/>
        </authorList>
    </citation>
    <scope>NUCLEOTIDE SEQUENCE</scope>
    <source>
        <strain evidence="3">TS7</strain>
    </source>
</reference>
<dbReference type="OrthoDB" id="5553410at2759"/>
<dbReference type="Gene3D" id="3.20.180.10">
    <property type="entry name" value="PNP-oxidase-like"/>
    <property type="match status" value="1"/>
</dbReference>
<dbReference type="EMBL" id="MU251245">
    <property type="protein sequence ID" value="KAG9257507.1"/>
    <property type="molecule type" value="Genomic_DNA"/>
</dbReference>
<dbReference type="GeneID" id="70290393"/>
<evidence type="ECO:0000313" key="3">
    <source>
        <dbReference type="EMBL" id="KAG9257507.1"/>
    </source>
</evidence>
<proteinExistence type="predicted"/>
<name>A0A9P7ZTJ1_9HYPO</name>
<keyword evidence="1" id="KW-1133">Transmembrane helix</keyword>
<dbReference type="InterPro" id="IPR019595">
    <property type="entry name" value="DUF2470"/>
</dbReference>
<protein>
    <recommendedName>
        <fullName evidence="2">DUF2470 domain-containing protein</fullName>
    </recommendedName>
</protein>
<feature type="domain" description="DUF2470" evidence="2">
    <location>
        <begin position="9"/>
        <end position="80"/>
    </location>
</feature>
<keyword evidence="4" id="KW-1185">Reference proteome</keyword>
<evidence type="ECO:0000313" key="4">
    <source>
        <dbReference type="Proteomes" id="UP000887229"/>
    </source>
</evidence>
<dbReference type="InterPro" id="IPR037119">
    <property type="entry name" value="Haem_oxidase_HugZ-like_sf"/>
</dbReference>
<evidence type="ECO:0000259" key="2">
    <source>
        <dbReference type="Pfam" id="PF10615"/>
    </source>
</evidence>